<protein>
    <recommendedName>
        <fullName evidence="8">Tyrosine-protein kinase</fullName>
        <ecNumber evidence="8">2.7.10.2</ecNumber>
    </recommendedName>
</protein>
<comment type="catalytic activity">
    <reaction evidence="8">
        <text>L-tyrosyl-[protein] + ATP = O-phospho-L-tyrosyl-[protein] + ADP + H(+)</text>
        <dbReference type="Rhea" id="RHEA:10596"/>
        <dbReference type="Rhea" id="RHEA-COMP:10136"/>
        <dbReference type="Rhea" id="RHEA-COMP:20101"/>
        <dbReference type="ChEBI" id="CHEBI:15378"/>
        <dbReference type="ChEBI" id="CHEBI:30616"/>
        <dbReference type="ChEBI" id="CHEBI:46858"/>
        <dbReference type="ChEBI" id="CHEBI:61978"/>
        <dbReference type="ChEBI" id="CHEBI:456216"/>
        <dbReference type="EC" id="2.7.10.2"/>
    </reaction>
</comment>
<dbReference type="Pfam" id="PF00017">
    <property type="entry name" value="SH2"/>
    <property type="match status" value="1"/>
</dbReference>
<organism evidence="12 13">
    <name type="scientific">Trichinella nativa</name>
    <dbReference type="NCBI Taxonomy" id="6335"/>
    <lineage>
        <taxon>Eukaryota</taxon>
        <taxon>Metazoa</taxon>
        <taxon>Ecdysozoa</taxon>
        <taxon>Nematoda</taxon>
        <taxon>Enoplea</taxon>
        <taxon>Dorylaimia</taxon>
        <taxon>Trichinellida</taxon>
        <taxon>Trichinellidae</taxon>
        <taxon>Trichinella</taxon>
    </lineage>
</organism>
<gene>
    <name evidence="12" type="ORF">D917_05059</name>
</gene>
<evidence type="ECO:0000259" key="11">
    <source>
        <dbReference type="PROSITE" id="PS50011"/>
    </source>
</evidence>
<reference evidence="12 13" key="1">
    <citation type="submission" date="2015-04" db="EMBL/GenBank/DDBJ databases">
        <title>Draft genome of the roundworm Trichinella nativa.</title>
        <authorList>
            <person name="Mitreva M."/>
        </authorList>
    </citation>
    <scope>NUCLEOTIDE SEQUENCE [LARGE SCALE GENOMIC DNA]</scope>
    <source>
        <strain evidence="12 13">ISS45</strain>
    </source>
</reference>
<dbReference type="PROSITE" id="PS00107">
    <property type="entry name" value="PROTEIN_KINASE_ATP"/>
    <property type="match status" value="1"/>
</dbReference>
<dbReference type="Pfam" id="PF07714">
    <property type="entry name" value="PK_Tyr_Ser-Thr"/>
    <property type="match status" value="2"/>
</dbReference>
<keyword evidence="1 8" id="KW-0808">Transferase</keyword>
<keyword evidence="2 7" id="KW-0547">Nucleotide-binding</keyword>
<accession>A0A1Y3EXU2</accession>
<dbReference type="InterPro" id="IPR035849">
    <property type="entry name" value="Fes/Fps/Fer_SH2"/>
</dbReference>
<dbReference type="EMBL" id="LVZM01000276">
    <property type="protein sequence ID" value="OUC49795.1"/>
    <property type="molecule type" value="Genomic_DNA"/>
</dbReference>
<dbReference type="InterPro" id="IPR036860">
    <property type="entry name" value="SH2_dom_sf"/>
</dbReference>
<dbReference type="GO" id="GO:0005524">
    <property type="term" value="F:ATP binding"/>
    <property type="evidence" value="ECO:0007669"/>
    <property type="project" value="UniProtKB-UniRule"/>
</dbReference>
<dbReference type="GO" id="GO:0004715">
    <property type="term" value="F:non-membrane spanning protein tyrosine kinase activity"/>
    <property type="evidence" value="ECO:0007669"/>
    <property type="project" value="UniProtKB-EC"/>
</dbReference>
<comment type="caution">
    <text evidence="12">The sequence shown here is derived from an EMBL/GenBank/DDBJ whole genome shotgun (WGS) entry which is preliminary data.</text>
</comment>
<evidence type="ECO:0000256" key="5">
    <source>
        <dbReference type="ARBA" id="ARBA00023137"/>
    </source>
</evidence>
<feature type="region of interest" description="Disordered" evidence="9">
    <location>
        <begin position="1"/>
        <end position="36"/>
    </location>
</feature>
<name>A0A1Y3EXU2_9BILA</name>
<dbReference type="Gene3D" id="1.10.510.10">
    <property type="entry name" value="Transferase(Phosphotransferase) domain 1"/>
    <property type="match status" value="1"/>
</dbReference>
<dbReference type="PROSITE" id="PS50001">
    <property type="entry name" value="SH2"/>
    <property type="match status" value="1"/>
</dbReference>
<dbReference type="Proteomes" id="UP000243006">
    <property type="component" value="Unassembled WGS sequence"/>
</dbReference>
<dbReference type="PROSITE" id="PS50011">
    <property type="entry name" value="PROTEIN_KINASE_DOM"/>
    <property type="match status" value="1"/>
</dbReference>
<dbReference type="InterPro" id="IPR050198">
    <property type="entry name" value="Non-receptor_tyrosine_kinases"/>
</dbReference>
<evidence type="ECO:0000256" key="7">
    <source>
        <dbReference type="PROSITE-ProRule" id="PRU10141"/>
    </source>
</evidence>
<dbReference type="AlphaFoldDB" id="A0A1Y3EXU2"/>
<dbReference type="Gene3D" id="3.30.200.20">
    <property type="entry name" value="Phosphorylase Kinase, domain 1"/>
    <property type="match status" value="1"/>
</dbReference>
<keyword evidence="5 8" id="KW-0829">Tyrosine-protein kinase</keyword>
<dbReference type="SMART" id="SM00252">
    <property type="entry name" value="SH2"/>
    <property type="match status" value="1"/>
</dbReference>
<evidence type="ECO:0000256" key="9">
    <source>
        <dbReference type="SAM" id="MobiDB-lite"/>
    </source>
</evidence>
<evidence type="ECO:0000259" key="10">
    <source>
        <dbReference type="PROSITE" id="PS50001"/>
    </source>
</evidence>
<evidence type="ECO:0000256" key="3">
    <source>
        <dbReference type="ARBA" id="ARBA00022777"/>
    </source>
</evidence>
<keyword evidence="6" id="KW-0727">SH2 domain</keyword>
<feature type="binding site" evidence="7">
    <location>
        <position position="240"/>
    </location>
    <ligand>
        <name>ATP</name>
        <dbReference type="ChEBI" id="CHEBI:30616"/>
    </ligand>
</feature>
<sequence length="434" mass="49463">MQPIMSEKSKAKNDSVKSDSDSKSKEKEDSQRKATAFGKLVNKISGRLKGSDESLAKKNATVVKEATLEDIRKSNLIKPSKDGTIDLNQPIQPLEKYHYYHGCVSRYDAEEILFNHSPGNFLIRASRRPGNSLAIVLSIRTTSGISHFEIPVDNFGRFYFNDFAFENLHSLLMYHFKHFYPVTLTTNYCVYLKHAIDRTYWEFDDRQVHLEDTPLGEGNFGAVYRGYVDIDGKRQLLAVKTLQDPDNEEGREELLREARVLRKLEHVNITKLIGVTISSGATMVLNCLLLLNENNHPERVKITDFGLCVEAVQVYRTTDIQCIPVRWSAPETLKDNVWSQKTDVWSFAVIIWEFFNEGSLPYYEIEPFSPMILLKALAGGYCLLSTPEMHPQLVSLMASCLNFDSDERPTMDMVYEKLQVLISSSVHKNKKASA</sequence>
<comment type="similarity">
    <text evidence="8">Belongs to the protein kinase superfamily. Tyr protein kinase family.</text>
</comment>
<proteinExistence type="inferred from homology"/>
<keyword evidence="3 8" id="KW-0418">Kinase</keyword>
<evidence type="ECO:0000313" key="12">
    <source>
        <dbReference type="EMBL" id="OUC49795.1"/>
    </source>
</evidence>
<dbReference type="PANTHER" id="PTHR24418">
    <property type="entry name" value="TYROSINE-PROTEIN KINASE"/>
    <property type="match status" value="1"/>
</dbReference>
<evidence type="ECO:0000256" key="1">
    <source>
        <dbReference type="ARBA" id="ARBA00022679"/>
    </source>
</evidence>
<dbReference type="InterPro" id="IPR000719">
    <property type="entry name" value="Prot_kinase_dom"/>
</dbReference>
<dbReference type="SUPFAM" id="SSF55550">
    <property type="entry name" value="SH2 domain"/>
    <property type="match status" value="1"/>
</dbReference>
<keyword evidence="4 7" id="KW-0067">ATP-binding</keyword>
<feature type="compositionally biased region" description="Basic and acidic residues" evidence="9">
    <location>
        <begin position="7"/>
        <end position="32"/>
    </location>
</feature>
<dbReference type="CDD" id="cd10361">
    <property type="entry name" value="SH2_Fps_family"/>
    <property type="match status" value="1"/>
</dbReference>
<dbReference type="InterPro" id="IPR017441">
    <property type="entry name" value="Protein_kinase_ATP_BS"/>
</dbReference>
<evidence type="ECO:0000256" key="6">
    <source>
        <dbReference type="PROSITE-ProRule" id="PRU00191"/>
    </source>
</evidence>
<evidence type="ECO:0000256" key="4">
    <source>
        <dbReference type="ARBA" id="ARBA00022840"/>
    </source>
</evidence>
<dbReference type="InterPro" id="IPR011009">
    <property type="entry name" value="Kinase-like_dom_sf"/>
</dbReference>
<feature type="domain" description="SH2" evidence="10">
    <location>
        <begin position="99"/>
        <end position="196"/>
    </location>
</feature>
<evidence type="ECO:0000256" key="8">
    <source>
        <dbReference type="RuleBase" id="RU362096"/>
    </source>
</evidence>
<evidence type="ECO:0000313" key="13">
    <source>
        <dbReference type="Proteomes" id="UP000243006"/>
    </source>
</evidence>
<dbReference type="Gene3D" id="3.30.505.10">
    <property type="entry name" value="SH2 domain"/>
    <property type="match status" value="1"/>
</dbReference>
<dbReference type="InterPro" id="IPR000980">
    <property type="entry name" value="SH2"/>
</dbReference>
<feature type="domain" description="Protein kinase" evidence="11">
    <location>
        <begin position="107"/>
        <end position="422"/>
    </location>
</feature>
<dbReference type="InterPro" id="IPR001245">
    <property type="entry name" value="Ser-Thr/Tyr_kinase_cat_dom"/>
</dbReference>
<dbReference type="SUPFAM" id="SSF56112">
    <property type="entry name" value="Protein kinase-like (PK-like)"/>
    <property type="match status" value="1"/>
</dbReference>
<evidence type="ECO:0000256" key="2">
    <source>
        <dbReference type="ARBA" id="ARBA00022741"/>
    </source>
</evidence>
<dbReference type="EC" id="2.7.10.2" evidence="8"/>
<dbReference type="PRINTS" id="PR00109">
    <property type="entry name" value="TYRKINASE"/>
</dbReference>